<keyword evidence="3" id="KW-1185">Reference proteome</keyword>
<dbReference type="KEGG" id="apra:G3A50_18075"/>
<dbReference type="GO" id="GO:0016757">
    <property type="term" value="F:glycosyltransferase activity"/>
    <property type="evidence" value="ECO:0007669"/>
    <property type="project" value="UniProtKB-ARBA"/>
</dbReference>
<dbReference type="PANTHER" id="PTHR45947:SF3">
    <property type="entry name" value="SULFOQUINOVOSYL TRANSFERASE SQD2"/>
    <property type="match status" value="1"/>
</dbReference>
<dbReference type="Proteomes" id="UP000464751">
    <property type="component" value="Chromosome"/>
</dbReference>
<accession>A0A6P1YRI1</accession>
<gene>
    <name evidence="2" type="ORF">G3A50_18075</name>
</gene>
<evidence type="ECO:0000259" key="1">
    <source>
        <dbReference type="Pfam" id="PF13439"/>
    </source>
</evidence>
<reference evidence="2 3" key="1">
    <citation type="submission" date="2020-02" db="EMBL/GenBank/DDBJ databases">
        <authorList>
            <person name="Li G."/>
        </authorList>
    </citation>
    <scope>NUCLEOTIDE SEQUENCE [LARGE SCALE GENOMIC DNA]</scope>
    <source>
        <strain evidence="2 3">DSM 102029</strain>
    </source>
</reference>
<dbReference type="InterPro" id="IPR050194">
    <property type="entry name" value="Glycosyltransferase_grp1"/>
</dbReference>
<proteinExistence type="predicted"/>
<evidence type="ECO:0000313" key="2">
    <source>
        <dbReference type="EMBL" id="QIB35401.1"/>
    </source>
</evidence>
<protein>
    <submittedName>
        <fullName evidence="2">Glycosyltransferase family 1 protein</fullName>
    </submittedName>
</protein>
<dbReference type="SUPFAM" id="SSF53756">
    <property type="entry name" value="UDP-Glycosyltransferase/glycogen phosphorylase"/>
    <property type="match status" value="1"/>
</dbReference>
<name>A0A6P1YRI1_9HYPH</name>
<dbReference type="Pfam" id="PF13439">
    <property type="entry name" value="Glyco_transf_4"/>
    <property type="match status" value="1"/>
</dbReference>
<dbReference type="InterPro" id="IPR028098">
    <property type="entry name" value="Glyco_trans_4-like_N"/>
</dbReference>
<dbReference type="RefSeq" id="WP_163076541.1">
    <property type="nucleotide sequence ID" value="NZ_CP048630.1"/>
</dbReference>
<keyword evidence="2" id="KW-0808">Transferase</keyword>
<organism evidence="2 3">
    <name type="scientific">Ancylobacter pratisalsi</name>
    <dbReference type="NCBI Taxonomy" id="1745854"/>
    <lineage>
        <taxon>Bacteria</taxon>
        <taxon>Pseudomonadati</taxon>
        <taxon>Pseudomonadota</taxon>
        <taxon>Alphaproteobacteria</taxon>
        <taxon>Hyphomicrobiales</taxon>
        <taxon>Xanthobacteraceae</taxon>
        <taxon>Ancylobacter</taxon>
    </lineage>
</organism>
<dbReference type="Gene3D" id="3.40.50.2000">
    <property type="entry name" value="Glycogen Phosphorylase B"/>
    <property type="match status" value="2"/>
</dbReference>
<dbReference type="Pfam" id="PF13692">
    <property type="entry name" value="Glyco_trans_1_4"/>
    <property type="match status" value="1"/>
</dbReference>
<dbReference type="EMBL" id="CP048630">
    <property type="protein sequence ID" value="QIB35401.1"/>
    <property type="molecule type" value="Genomic_DNA"/>
</dbReference>
<sequence>MRIVIATDAWSPQVNGVVRSLQNTAREAAALGADIQFLTPADFRTLPMPTYPEIRLALATPSRVARRMDEIGAECVHIATEGPVGIMARRLCLSRGQPFTTSYHTRFPEYLAARAPVPEKLSYAWLRRFHNAGAGIMVSTPTLETELRGRGFHNIMRWSRGVDATLFQPRPPEDCDAFVQALPRPIFVSVGRVAVEKNIGAFLKLDLPGSKVVVGDGPALASLRAQYPDTHFLGMKEGEALARIYAAADVFVFPSLTDTFGIVLLEAMASGLPVAAFPVTGPRDVIDAAPADAPVGVLDPDLRRAALGALDIDRANARTYALGYSWRACTEQFLNNIATAQHRVLAPKAAAG</sequence>
<feature type="domain" description="Glycosyltransferase subfamily 4-like N-terminal" evidence="1">
    <location>
        <begin position="14"/>
        <end position="164"/>
    </location>
</feature>
<evidence type="ECO:0000313" key="3">
    <source>
        <dbReference type="Proteomes" id="UP000464751"/>
    </source>
</evidence>
<dbReference type="PANTHER" id="PTHR45947">
    <property type="entry name" value="SULFOQUINOVOSYL TRANSFERASE SQD2"/>
    <property type="match status" value="1"/>
</dbReference>
<dbReference type="AlphaFoldDB" id="A0A6P1YRI1"/>
<dbReference type="CDD" id="cd03814">
    <property type="entry name" value="GT4-like"/>
    <property type="match status" value="1"/>
</dbReference>